<dbReference type="KEGG" id="mets:DK389_26955"/>
<proteinExistence type="predicted"/>
<evidence type="ECO:0000313" key="2">
    <source>
        <dbReference type="Proteomes" id="UP000245926"/>
    </source>
</evidence>
<dbReference type="EMBL" id="CP029550">
    <property type="protein sequence ID" value="AWN43480.1"/>
    <property type="molecule type" value="Genomic_DNA"/>
</dbReference>
<sequence>MPDYIIGEVRKNARESICVILREKRGEIGCDLRIATTNGRGAMVETAKGLRIPLQRLGELIIALQDAQRVASAVDFVCTDATDKLVARQKAD</sequence>
<accession>A0A2U8WDF6</accession>
<evidence type="ECO:0000313" key="1">
    <source>
        <dbReference type="EMBL" id="AWN43480.1"/>
    </source>
</evidence>
<dbReference type="AlphaFoldDB" id="A0A2U8WDF6"/>
<dbReference type="Proteomes" id="UP000245926">
    <property type="component" value="Chromosome"/>
</dbReference>
<organism evidence="1 2">
    <name type="scientific">Methylobacterium durans</name>
    <dbReference type="NCBI Taxonomy" id="2202825"/>
    <lineage>
        <taxon>Bacteria</taxon>
        <taxon>Pseudomonadati</taxon>
        <taxon>Pseudomonadota</taxon>
        <taxon>Alphaproteobacteria</taxon>
        <taxon>Hyphomicrobiales</taxon>
        <taxon>Methylobacteriaceae</taxon>
        <taxon>Methylobacterium</taxon>
    </lineage>
</organism>
<reference evidence="2" key="1">
    <citation type="submission" date="2018-05" db="EMBL/GenBank/DDBJ databases">
        <title>Complete Genome Sequence of Methylobacterium sp. 17SD2-17.</title>
        <authorList>
            <person name="Srinivasan S."/>
        </authorList>
    </citation>
    <scope>NUCLEOTIDE SEQUENCE [LARGE SCALE GENOMIC DNA]</scope>
    <source>
        <strain evidence="2">17SD2-17</strain>
    </source>
</reference>
<keyword evidence="2" id="KW-1185">Reference proteome</keyword>
<protein>
    <submittedName>
        <fullName evidence="1">Uncharacterized protein</fullName>
    </submittedName>
</protein>
<name>A0A2U8WDF6_9HYPH</name>
<gene>
    <name evidence="1" type="ORF">DK389_26955</name>
</gene>
<dbReference type="OrthoDB" id="47316at2"/>
<dbReference type="RefSeq" id="WP_109894317.1">
    <property type="nucleotide sequence ID" value="NZ_CP029550.1"/>
</dbReference>